<dbReference type="CDD" id="cd06144">
    <property type="entry name" value="REX4_like"/>
    <property type="match status" value="1"/>
</dbReference>
<dbReference type="AlphaFoldDB" id="A0A0K0DY12"/>
<dbReference type="FunFam" id="3.30.420.10:FF:000007">
    <property type="entry name" value="Interferon-stimulated exonuclease gene 20"/>
    <property type="match status" value="1"/>
</dbReference>
<keyword evidence="7" id="KW-0539">Nucleus</keyword>
<dbReference type="SMART" id="SM00479">
    <property type="entry name" value="EXOIII"/>
    <property type="match status" value="1"/>
</dbReference>
<evidence type="ECO:0000256" key="3">
    <source>
        <dbReference type="ARBA" id="ARBA00016937"/>
    </source>
</evidence>
<evidence type="ECO:0000256" key="7">
    <source>
        <dbReference type="ARBA" id="ARBA00023242"/>
    </source>
</evidence>
<dbReference type="PANTHER" id="PTHR12801">
    <property type="entry name" value="RNA EXONUCLEASE REXO1 / RECO3 FAMILY MEMBER-RELATED"/>
    <property type="match status" value="1"/>
</dbReference>
<dbReference type="WBParaSite" id="TCONS_00006444.p1">
    <property type="protein sequence ID" value="TCONS_00006444.p1"/>
    <property type="gene ID" value="XLOC_004590"/>
</dbReference>
<dbReference type="InterPro" id="IPR036397">
    <property type="entry name" value="RNaseH_sf"/>
</dbReference>
<keyword evidence="6" id="KW-0269">Exonuclease</keyword>
<protein>
    <recommendedName>
        <fullName evidence="3">RNA exonuclease 4</fullName>
    </recommendedName>
</protein>
<dbReference type="GO" id="GO:0006364">
    <property type="term" value="P:rRNA processing"/>
    <property type="evidence" value="ECO:0007669"/>
    <property type="project" value="InterPro"/>
</dbReference>
<dbReference type="PANTHER" id="PTHR12801:SF158">
    <property type="entry name" value="RNA EXONUCLEASE 4"/>
    <property type="match status" value="1"/>
</dbReference>
<dbReference type="GO" id="GO:0008408">
    <property type="term" value="F:3'-5' exonuclease activity"/>
    <property type="evidence" value="ECO:0007669"/>
    <property type="project" value="InterPro"/>
</dbReference>
<dbReference type="Proteomes" id="UP000035681">
    <property type="component" value="Unplaced"/>
</dbReference>
<dbReference type="InterPro" id="IPR037431">
    <property type="entry name" value="REX4_DEDDh_dom"/>
</dbReference>
<evidence type="ECO:0000313" key="10">
    <source>
        <dbReference type="WBParaSite" id="SSTP_0000212500.1"/>
    </source>
</evidence>
<feature type="domain" description="Exonuclease" evidence="8">
    <location>
        <begin position="56"/>
        <end position="220"/>
    </location>
</feature>
<evidence type="ECO:0000256" key="6">
    <source>
        <dbReference type="ARBA" id="ARBA00022839"/>
    </source>
</evidence>
<dbReference type="GO" id="GO:0003676">
    <property type="term" value="F:nucleic acid binding"/>
    <property type="evidence" value="ECO:0007669"/>
    <property type="project" value="InterPro"/>
</dbReference>
<dbReference type="STRING" id="6248.A0A0K0DY12"/>
<keyword evidence="9" id="KW-1185">Reference proteome</keyword>
<dbReference type="InterPro" id="IPR013520">
    <property type="entry name" value="Ribonucl_H"/>
</dbReference>
<evidence type="ECO:0000256" key="1">
    <source>
        <dbReference type="ARBA" id="ARBA00004123"/>
    </source>
</evidence>
<dbReference type="Gene3D" id="3.30.420.10">
    <property type="entry name" value="Ribonuclease H-like superfamily/Ribonuclease H"/>
    <property type="match status" value="1"/>
</dbReference>
<organism evidence="10">
    <name type="scientific">Strongyloides stercoralis</name>
    <name type="common">Threadworm</name>
    <dbReference type="NCBI Taxonomy" id="6248"/>
    <lineage>
        <taxon>Eukaryota</taxon>
        <taxon>Metazoa</taxon>
        <taxon>Ecdysozoa</taxon>
        <taxon>Nematoda</taxon>
        <taxon>Chromadorea</taxon>
        <taxon>Rhabditida</taxon>
        <taxon>Tylenchina</taxon>
        <taxon>Panagrolaimomorpha</taxon>
        <taxon>Strongyloidoidea</taxon>
        <taxon>Strongyloididae</taxon>
        <taxon>Strongyloides</taxon>
    </lineage>
</organism>
<evidence type="ECO:0000259" key="8">
    <source>
        <dbReference type="SMART" id="SM00479"/>
    </source>
</evidence>
<comment type="similarity">
    <text evidence="2">Belongs to the REXO4 family.</text>
</comment>
<evidence type="ECO:0000256" key="4">
    <source>
        <dbReference type="ARBA" id="ARBA00022722"/>
    </source>
</evidence>
<keyword evidence="5" id="KW-0378">Hydrolase</keyword>
<dbReference type="InterPro" id="IPR012337">
    <property type="entry name" value="RNaseH-like_sf"/>
</dbReference>
<accession>A0A0K0DY12</accession>
<comment type="subcellular location">
    <subcellularLocation>
        <location evidence="1">Nucleus</location>
    </subcellularLocation>
</comment>
<evidence type="ECO:0000256" key="5">
    <source>
        <dbReference type="ARBA" id="ARBA00022801"/>
    </source>
</evidence>
<proteinExistence type="inferred from homology"/>
<sequence length="238" mass="27464">MSEDHDLNSNSAEILDSNMTSKEDCHELEDLYNVENLYQYDFTEIGGIVDIENVTNIVALDCEFVGVGNKGKFNALARVSIVSDKKKIIYDKYVKVSEPIVDYRTYISGITPKDLESGEDYFIVRNEVKFILEGRIIVGHDLRSDLKALKMSHYPSSYIRDTARFPGFDKYKYTSERAISLKNLMKRIFHIDIQRGSHDSVEDAKSAMRLYNTHKSDFESRYSVSKYSKNLQISLKDY</sequence>
<dbReference type="Pfam" id="PF00929">
    <property type="entry name" value="RNase_T"/>
    <property type="match status" value="1"/>
</dbReference>
<dbReference type="SUPFAM" id="SSF53098">
    <property type="entry name" value="Ribonuclease H-like"/>
    <property type="match status" value="1"/>
</dbReference>
<evidence type="ECO:0000313" key="9">
    <source>
        <dbReference type="Proteomes" id="UP000035681"/>
    </source>
</evidence>
<evidence type="ECO:0000256" key="2">
    <source>
        <dbReference type="ARBA" id="ARBA00010489"/>
    </source>
</evidence>
<reference evidence="10" key="1">
    <citation type="submission" date="2015-08" db="UniProtKB">
        <authorList>
            <consortium name="WormBaseParasite"/>
        </authorList>
    </citation>
    <scope>IDENTIFICATION</scope>
</reference>
<dbReference type="InterPro" id="IPR047021">
    <property type="entry name" value="REXO1/3/4-like"/>
</dbReference>
<keyword evidence="4" id="KW-0540">Nuclease</keyword>
<dbReference type="WBParaSite" id="SSTP_0000212500.1">
    <property type="protein sequence ID" value="SSTP_0000212500.1"/>
    <property type="gene ID" value="SSTP_0000212500"/>
</dbReference>
<name>A0A0K0DY12_STRER</name>
<dbReference type="GO" id="GO:0005634">
    <property type="term" value="C:nucleus"/>
    <property type="evidence" value="ECO:0007669"/>
    <property type="project" value="UniProtKB-SubCell"/>
</dbReference>